<dbReference type="Proteomes" id="UP000660070">
    <property type="component" value="Unassembled WGS sequence"/>
</dbReference>
<proteinExistence type="predicted"/>
<sequence length="91" mass="11012">MKLHAVIRESVDLKKGDIPQSIIVEFVGDKQKQHFEIFCHQFDPYYHKIRKWDTWELNIRWDSEIFIDPKTQVKSYFTHLICTEAVPVFQM</sequence>
<comment type="caution">
    <text evidence="1">The sequence shown here is derived from an EMBL/GenBank/DDBJ whole genome shotgun (WGS) entry which is preliminary data.</text>
</comment>
<organism evidence="1 2">
    <name type="scientific">Kaistella gelatinilytica</name>
    <dbReference type="NCBI Taxonomy" id="2787636"/>
    <lineage>
        <taxon>Bacteria</taxon>
        <taxon>Pseudomonadati</taxon>
        <taxon>Bacteroidota</taxon>
        <taxon>Flavobacteriia</taxon>
        <taxon>Flavobacteriales</taxon>
        <taxon>Weeksellaceae</taxon>
        <taxon>Chryseobacterium group</taxon>
        <taxon>Kaistella</taxon>
    </lineage>
</organism>
<dbReference type="RefSeq" id="WP_196079666.1">
    <property type="nucleotide sequence ID" value="NZ_JADPVI010000002.1"/>
</dbReference>
<keyword evidence="2" id="KW-1185">Reference proteome</keyword>
<name>A0ABS0FBR3_9FLAO</name>
<evidence type="ECO:0000313" key="1">
    <source>
        <dbReference type="EMBL" id="MBF8457149.1"/>
    </source>
</evidence>
<evidence type="ECO:0000313" key="2">
    <source>
        <dbReference type="Proteomes" id="UP000660070"/>
    </source>
</evidence>
<protein>
    <submittedName>
        <fullName evidence="1">Uncharacterized protein</fullName>
    </submittedName>
</protein>
<accession>A0ABS0FBR3</accession>
<reference evidence="1 2" key="1">
    <citation type="submission" date="2020-11" db="EMBL/GenBank/DDBJ databases">
        <title>Kaistella gelatinilytica sp. nov., a flavobacterium isolated from Antarctic Soil.</title>
        <authorList>
            <person name="Li J."/>
        </authorList>
    </citation>
    <scope>NUCLEOTIDE SEQUENCE [LARGE SCALE GENOMIC DNA]</scope>
    <source>
        <strain evidence="1 2">G5-32</strain>
    </source>
</reference>
<gene>
    <name evidence="1" type="ORF">IV494_08125</name>
</gene>
<dbReference type="EMBL" id="JADPVI010000002">
    <property type="protein sequence ID" value="MBF8457149.1"/>
    <property type="molecule type" value="Genomic_DNA"/>
</dbReference>